<evidence type="ECO:0000313" key="9">
    <source>
        <dbReference type="Proteomes" id="UP001205998"/>
    </source>
</evidence>
<gene>
    <name evidence="8" type="ORF">C0J50_13757</name>
</gene>
<evidence type="ECO:0000256" key="2">
    <source>
        <dbReference type="ARBA" id="ARBA00022500"/>
    </source>
</evidence>
<comment type="similarity">
    <text evidence="1 6">Belongs to the intercrine beta (chemokine CC) family.</text>
</comment>
<dbReference type="PANTHER" id="PTHR12015">
    <property type="entry name" value="SMALL INDUCIBLE CYTOKINE A"/>
    <property type="match status" value="1"/>
</dbReference>
<dbReference type="InterPro" id="IPR036048">
    <property type="entry name" value="Interleukin_8-like_sf"/>
</dbReference>
<dbReference type="GO" id="GO:0061844">
    <property type="term" value="P:antimicrobial humoral immune response mediated by antimicrobial peptide"/>
    <property type="evidence" value="ECO:0007669"/>
    <property type="project" value="TreeGrafter"/>
</dbReference>
<dbReference type="SMART" id="SM00199">
    <property type="entry name" value="SCY"/>
    <property type="match status" value="1"/>
</dbReference>
<dbReference type="GO" id="GO:0070098">
    <property type="term" value="P:chemokine-mediated signaling pathway"/>
    <property type="evidence" value="ECO:0007669"/>
    <property type="project" value="TreeGrafter"/>
</dbReference>
<evidence type="ECO:0000259" key="7">
    <source>
        <dbReference type="SMART" id="SM00199"/>
    </source>
</evidence>
<dbReference type="GO" id="GO:0005615">
    <property type="term" value="C:extracellular space"/>
    <property type="evidence" value="ECO:0007669"/>
    <property type="project" value="UniProtKB-KW"/>
</dbReference>
<dbReference type="InterPro" id="IPR001811">
    <property type="entry name" value="Chemokine_IL8-like_dom"/>
</dbReference>
<dbReference type="GO" id="GO:0008009">
    <property type="term" value="F:chemokine activity"/>
    <property type="evidence" value="ECO:0007669"/>
    <property type="project" value="InterPro"/>
</dbReference>
<sequence>MISRGLLLVLVVLTCLQSFTTAQNSNGPDACCFSYQRSPIPIRVITGYKVTGRHCTKSGVIFTLINSRQVCVDPEVKWVQDHMKRIDEILNNFEWSV</sequence>
<dbReference type="GO" id="GO:0030335">
    <property type="term" value="P:positive regulation of cell migration"/>
    <property type="evidence" value="ECO:0007669"/>
    <property type="project" value="TreeGrafter"/>
</dbReference>
<keyword evidence="9" id="KW-1185">Reference proteome</keyword>
<dbReference type="SUPFAM" id="SSF54117">
    <property type="entry name" value="Interleukin 8-like chemokines"/>
    <property type="match status" value="1"/>
</dbReference>
<evidence type="ECO:0000256" key="1">
    <source>
        <dbReference type="ARBA" id="ARBA00010868"/>
    </source>
</evidence>
<feature type="signal peptide" evidence="6">
    <location>
        <begin position="1"/>
        <end position="22"/>
    </location>
</feature>
<evidence type="ECO:0000256" key="3">
    <source>
        <dbReference type="ARBA" id="ARBA00022514"/>
    </source>
</evidence>
<dbReference type="EMBL" id="MU551531">
    <property type="protein sequence ID" value="KAI5626468.1"/>
    <property type="molecule type" value="Genomic_DNA"/>
</dbReference>
<dbReference type="CDD" id="cd00272">
    <property type="entry name" value="Chemokine_CC"/>
    <property type="match status" value="1"/>
</dbReference>
<organism evidence="8 9">
    <name type="scientific">Silurus asotus</name>
    <name type="common">Amur catfish</name>
    <name type="synonym">Parasilurus asotus</name>
    <dbReference type="NCBI Taxonomy" id="30991"/>
    <lineage>
        <taxon>Eukaryota</taxon>
        <taxon>Metazoa</taxon>
        <taxon>Chordata</taxon>
        <taxon>Craniata</taxon>
        <taxon>Vertebrata</taxon>
        <taxon>Euteleostomi</taxon>
        <taxon>Actinopterygii</taxon>
        <taxon>Neopterygii</taxon>
        <taxon>Teleostei</taxon>
        <taxon>Ostariophysi</taxon>
        <taxon>Siluriformes</taxon>
        <taxon>Siluridae</taxon>
        <taxon>Silurus</taxon>
    </lineage>
</organism>
<keyword evidence="2 6" id="KW-0145">Chemotaxis</keyword>
<dbReference type="Pfam" id="PF00048">
    <property type="entry name" value="IL8"/>
    <property type="match status" value="1"/>
</dbReference>
<keyword evidence="4 6" id="KW-0732">Signal</keyword>
<dbReference type="GO" id="GO:0048245">
    <property type="term" value="P:eosinophil chemotaxis"/>
    <property type="evidence" value="ECO:0007669"/>
    <property type="project" value="TreeGrafter"/>
</dbReference>
<dbReference type="PANTHER" id="PTHR12015:SF103">
    <property type="entry name" value="C-C MOTIF CHEMOKINE 4-RELATED"/>
    <property type="match status" value="1"/>
</dbReference>
<dbReference type="FunFam" id="2.40.50.40:FF:000002">
    <property type="entry name" value="C-C motif chemokine"/>
    <property type="match status" value="1"/>
</dbReference>
<dbReference type="GO" id="GO:0048020">
    <property type="term" value="F:CCR chemokine receptor binding"/>
    <property type="evidence" value="ECO:0007669"/>
    <property type="project" value="TreeGrafter"/>
</dbReference>
<evidence type="ECO:0000256" key="6">
    <source>
        <dbReference type="RuleBase" id="RU361150"/>
    </source>
</evidence>
<comment type="caution">
    <text evidence="8">The sequence shown here is derived from an EMBL/GenBank/DDBJ whole genome shotgun (WGS) entry which is preliminary data.</text>
</comment>
<dbReference type="InterPro" id="IPR000827">
    <property type="entry name" value="Chemokine_CC_CS"/>
</dbReference>
<dbReference type="GO" id="GO:0006954">
    <property type="term" value="P:inflammatory response"/>
    <property type="evidence" value="ECO:0007669"/>
    <property type="project" value="TreeGrafter"/>
</dbReference>
<keyword evidence="6" id="KW-0964">Secreted</keyword>
<protein>
    <recommendedName>
        <fullName evidence="6">C-C motif chemokine</fullName>
    </recommendedName>
</protein>
<comment type="subcellular location">
    <subcellularLocation>
        <location evidence="6">Secreted</location>
    </subcellularLocation>
</comment>
<feature type="chain" id="PRO_5041780804" description="C-C motif chemokine" evidence="6">
    <location>
        <begin position="23"/>
        <end position="97"/>
    </location>
</feature>
<reference evidence="8" key="1">
    <citation type="submission" date="2018-07" db="EMBL/GenBank/DDBJ databases">
        <title>Comparative genomics of catfishes provides insights into carnivory and benthic adaptation.</title>
        <authorList>
            <person name="Zhang Y."/>
            <person name="Wang D."/>
            <person name="Peng Z."/>
            <person name="Zheng S."/>
            <person name="Shao F."/>
            <person name="Tao W."/>
        </authorList>
    </citation>
    <scope>NUCLEOTIDE SEQUENCE</scope>
    <source>
        <strain evidence="8">Chongqing</strain>
    </source>
</reference>
<dbReference type="AlphaFoldDB" id="A0AAD5B0M1"/>
<keyword evidence="5" id="KW-1015">Disulfide bond</keyword>
<accession>A0AAD5B0M1</accession>
<proteinExistence type="inferred from homology"/>
<evidence type="ECO:0000256" key="4">
    <source>
        <dbReference type="ARBA" id="ARBA00022729"/>
    </source>
</evidence>
<feature type="domain" description="Chemokine interleukin-8-like" evidence="7">
    <location>
        <begin position="28"/>
        <end position="86"/>
    </location>
</feature>
<dbReference type="PROSITE" id="PS00472">
    <property type="entry name" value="SMALL_CYTOKINES_CC"/>
    <property type="match status" value="1"/>
</dbReference>
<name>A0AAD5B0M1_SILAS</name>
<evidence type="ECO:0000256" key="5">
    <source>
        <dbReference type="ARBA" id="ARBA00023157"/>
    </source>
</evidence>
<dbReference type="Proteomes" id="UP001205998">
    <property type="component" value="Unassembled WGS sequence"/>
</dbReference>
<evidence type="ECO:0000313" key="8">
    <source>
        <dbReference type="EMBL" id="KAI5626468.1"/>
    </source>
</evidence>
<dbReference type="InterPro" id="IPR039809">
    <property type="entry name" value="Chemokine_b/g/d"/>
</dbReference>
<keyword evidence="3 6" id="KW-0202">Cytokine</keyword>
<dbReference type="Gene3D" id="2.40.50.40">
    <property type="match status" value="1"/>
</dbReference>